<evidence type="ECO:0000256" key="5">
    <source>
        <dbReference type="ARBA" id="ARBA00022989"/>
    </source>
</evidence>
<dbReference type="Pfam" id="PF02628">
    <property type="entry name" value="COX15-CtaA"/>
    <property type="match status" value="1"/>
</dbReference>
<evidence type="ECO:0000256" key="8">
    <source>
        <dbReference type="ARBA" id="ARBA00023133"/>
    </source>
</evidence>
<gene>
    <name evidence="11" type="primary">ctaA</name>
    <name evidence="12" type="ORF">E3U55_05825</name>
</gene>
<evidence type="ECO:0000256" key="10">
    <source>
        <dbReference type="ARBA" id="ARBA00023157"/>
    </source>
</evidence>
<dbReference type="EC" id="1.17.99.9" evidence="11"/>
<dbReference type="GO" id="GO:0046872">
    <property type="term" value="F:metal ion binding"/>
    <property type="evidence" value="ECO:0007669"/>
    <property type="project" value="UniProtKB-KW"/>
</dbReference>
<comment type="catalytic activity">
    <reaction evidence="11">
        <text>Fe(II)-heme o + 2 A + H2O = Fe(II)-heme a + 2 AH2</text>
        <dbReference type="Rhea" id="RHEA:63388"/>
        <dbReference type="ChEBI" id="CHEBI:13193"/>
        <dbReference type="ChEBI" id="CHEBI:15377"/>
        <dbReference type="ChEBI" id="CHEBI:17499"/>
        <dbReference type="ChEBI" id="CHEBI:60530"/>
        <dbReference type="ChEBI" id="CHEBI:61715"/>
        <dbReference type="EC" id="1.17.99.9"/>
    </reaction>
</comment>
<feature type="transmembrane region" description="Helical" evidence="11">
    <location>
        <begin position="249"/>
        <end position="269"/>
    </location>
</feature>
<dbReference type="GO" id="GO:0120547">
    <property type="term" value="F:heme A synthase activity"/>
    <property type="evidence" value="ECO:0007669"/>
    <property type="project" value="UniProtKB-EC"/>
</dbReference>
<dbReference type="GO" id="GO:0006784">
    <property type="term" value="P:heme A biosynthetic process"/>
    <property type="evidence" value="ECO:0007669"/>
    <property type="project" value="UniProtKB-UniRule"/>
</dbReference>
<keyword evidence="9 11" id="KW-0472">Membrane</keyword>
<feature type="binding site" description="axial binding residue" evidence="11">
    <location>
        <position position="218"/>
    </location>
    <ligand>
        <name>heme</name>
        <dbReference type="ChEBI" id="CHEBI:30413"/>
    </ligand>
    <ligandPart>
        <name>Fe</name>
        <dbReference type="ChEBI" id="CHEBI:18248"/>
    </ligandPart>
</feature>
<evidence type="ECO:0000256" key="4">
    <source>
        <dbReference type="ARBA" id="ARBA00022723"/>
    </source>
</evidence>
<evidence type="ECO:0000256" key="11">
    <source>
        <dbReference type="HAMAP-Rule" id="MF_01664"/>
    </source>
</evidence>
<evidence type="ECO:0000256" key="1">
    <source>
        <dbReference type="ARBA" id="ARBA00004141"/>
    </source>
</evidence>
<dbReference type="InterPro" id="IPR050450">
    <property type="entry name" value="COX15/CtaA_HemeA_synthase"/>
</dbReference>
<keyword evidence="2 11" id="KW-1003">Cell membrane</keyword>
<keyword evidence="5 11" id="KW-1133">Transmembrane helix</keyword>
<dbReference type="InterPro" id="IPR003780">
    <property type="entry name" value="COX15/CtaA_fam"/>
</dbReference>
<dbReference type="HAMAP" id="MF_01664">
    <property type="entry name" value="HemeA_synth_type1"/>
    <property type="match status" value="1"/>
</dbReference>
<evidence type="ECO:0000313" key="12">
    <source>
        <dbReference type="EMBL" id="TFB23334.1"/>
    </source>
</evidence>
<comment type="subunit">
    <text evidence="11">Interacts with CtaB.</text>
</comment>
<feature type="transmembrane region" description="Helical" evidence="11">
    <location>
        <begin position="275"/>
        <end position="298"/>
    </location>
</feature>
<keyword evidence="7 11" id="KW-0408">Iron</keyword>
<evidence type="ECO:0000256" key="9">
    <source>
        <dbReference type="ARBA" id="ARBA00023136"/>
    </source>
</evidence>
<keyword evidence="10" id="KW-1015">Disulfide bond</keyword>
<feature type="transmembrane region" description="Helical" evidence="11">
    <location>
        <begin position="65"/>
        <end position="82"/>
    </location>
</feature>
<keyword evidence="8 11" id="KW-0350">Heme biosynthesis</keyword>
<comment type="similarity">
    <text evidence="11">Belongs to the COX15/CtaA family. Type 1 subfamily.</text>
</comment>
<dbReference type="UniPathway" id="UPA00269">
    <property type="reaction ID" value="UER00713"/>
</dbReference>
<evidence type="ECO:0000256" key="2">
    <source>
        <dbReference type="ARBA" id="ARBA00022475"/>
    </source>
</evidence>
<feature type="transmembrane region" description="Helical" evidence="11">
    <location>
        <begin position="121"/>
        <end position="144"/>
    </location>
</feature>
<comment type="function">
    <text evidence="11">Catalyzes the conversion of heme O to heme A by two successive hydroxylations of the methyl group at C8. The first hydroxylation forms heme I, the second hydroxylation results in an unstable dihydroxymethyl group, which spontaneously dehydrates, resulting in the formyl group of heme A.</text>
</comment>
<feature type="binding site" description="axial binding residue" evidence="11">
    <location>
        <position position="280"/>
    </location>
    <ligand>
        <name>heme</name>
        <dbReference type="ChEBI" id="CHEBI:30413"/>
    </ligand>
    <ligandPart>
        <name>Fe</name>
        <dbReference type="ChEBI" id="CHEBI:18248"/>
    </ligandPart>
</feature>
<evidence type="ECO:0000256" key="3">
    <source>
        <dbReference type="ARBA" id="ARBA00022692"/>
    </source>
</evidence>
<dbReference type="GO" id="GO:0005886">
    <property type="term" value="C:plasma membrane"/>
    <property type="evidence" value="ECO:0007669"/>
    <property type="project" value="UniProtKB-SubCell"/>
</dbReference>
<dbReference type="Proteomes" id="UP000297975">
    <property type="component" value="Unassembled WGS sequence"/>
</dbReference>
<dbReference type="InterPro" id="IPR023755">
    <property type="entry name" value="HemeA_Synthase_type1"/>
</dbReference>
<comment type="subcellular location">
    <subcellularLocation>
        <location evidence="11">Cell membrane</location>
        <topology evidence="11">Multi-pass membrane protein</topology>
    </subcellularLocation>
    <subcellularLocation>
        <location evidence="1">Membrane</location>
        <topology evidence="1">Multi-pass membrane protein</topology>
    </subcellularLocation>
</comment>
<sequence length="307" mass="34794">MKKLFQPKPVALISLISMLIVLIGGALVTKTGSGLGCGRSWPLCNGELIPSNITFELIIEFSHRATTGLAIIFVGLLTIIAWRQYNYIKETRFLVVLTIVFFILQSLLGAGAVLFEQTSLIKALHFGISLVSFASVFLLTLIIFNIDEKFHTEQLNLPKNLRIQFYSLFVYTLVVVYSGALVRHKSASLVCRDWPLCFNDQAFLFSSLTLEQWIQMGHRLLAGLLFIWVITLLVYMWRKYTNLEFIKKSWLIASFLIICQVLLGALVVITLMNEVIALMHSLFISLFFALLCYMLLLARRSAKKNKG</sequence>
<comment type="cofactor">
    <cofactor evidence="11">
        <name>heme b</name>
        <dbReference type="ChEBI" id="CHEBI:60344"/>
    </cofactor>
</comment>
<feature type="transmembrane region" description="Helical" evidence="11">
    <location>
        <begin position="94"/>
        <end position="115"/>
    </location>
</feature>
<dbReference type="PANTHER" id="PTHR35457:SF1">
    <property type="entry name" value="HEME A SYNTHASE"/>
    <property type="match status" value="1"/>
</dbReference>
<comment type="pathway">
    <text evidence="11">Porphyrin-containing compound metabolism; heme A biosynthesis; heme A from heme O: step 1/1.</text>
</comment>
<evidence type="ECO:0000256" key="7">
    <source>
        <dbReference type="ARBA" id="ARBA00023004"/>
    </source>
</evidence>
<dbReference type="EMBL" id="SOPW01000004">
    <property type="protein sequence ID" value="TFB23334.1"/>
    <property type="molecule type" value="Genomic_DNA"/>
</dbReference>
<keyword evidence="3 11" id="KW-0812">Transmembrane</keyword>
<keyword evidence="6 11" id="KW-0560">Oxidoreductase</keyword>
<protein>
    <recommendedName>
        <fullName evidence="11">Heme A synthase</fullName>
        <shortName evidence="11">HAS</shortName>
        <ecNumber evidence="11">1.17.99.9</ecNumber>
    </recommendedName>
    <alternativeName>
        <fullName evidence="11">Cytochrome aa3-controlling protein</fullName>
    </alternativeName>
</protein>
<evidence type="ECO:0000313" key="13">
    <source>
        <dbReference type="Proteomes" id="UP000297975"/>
    </source>
</evidence>
<evidence type="ECO:0000256" key="6">
    <source>
        <dbReference type="ARBA" id="ARBA00023002"/>
    </source>
</evidence>
<accession>A0A4Y8IRC1</accession>
<comment type="caution">
    <text evidence="12">The sequence shown here is derived from an EMBL/GenBank/DDBJ whole genome shotgun (WGS) entry which is preliminary data.</text>
</comment>
<keyword evidence="13" id="KW-1185">Reference proteome</keyword>
<organism evidence="12 13">
    <name type="scientific">Filobacillus milosensis</name>
    <dbReference type="NCBI Taxonomy" id="94137"/>
    <lineage>
        <taxon>Bacteria</taxon>
        <taxon>Bacillati</taxon>
        <taxon>Bacillota</taxon>
        <taxon>Bacilli</taxon>
        <taxon>Bacillales</taxon>
        <taxon>Bacillaceae</taxon>
        <taxon>Filobacillus</taxon>
    </lineage>
</organism>
<dbReference type="PANTHER" id="PTHR35457">
    <property type="entry name" value="HEME A SYNTHASE"/>
    <property type="match status" value="1"/>
</dbReference>
<dbReference type="AlphaFoldDB" id="A0A4Y8IRC1"/>
<reference evidence="12 13" key="1">
    <citation type="submission" date="2019-03" db="EMBL/GenBank/DDBJ databases">
        <authorList>
            <person name="He R.-H."/>
        </authorList>
    </citation>
    <scope>NUCLEOTIDE SEQUENCE [LARGE SCALE GENOMIC DNA]</scope>
    <source>
        <strain evidence="13">SH 714</strain>
    </source>
</reference>
<dbReference type="OrthoDB" id="9816428at2"/>
<feature type="transmembrane region" description="Helical" evidence="11">
    <location>
        <begin position="165"/>
        <end position="182"/>
    </location>
</feature>
<dbReference type="RefSeq" id="WP_134339417.1">
    <property type="nucleotide sequence ID" value="NZ_SOPW01000004.1"/>
</dbReference>
<feature type="transmembrane region" description="Helical" evidence="11">
    <location>
        <begin position="12"/>
        <end position="29"/>
    </location>
</feature>
<name>A0A4Y8IRC1_9BACI</name>
<proteinExistence type="inferred from homology"/>
<keyword evidence="4 11" id="KW-0479">Metal-binding</keyword>
<feature type="transmembrane region" description="Helical" evidence="11">
    <location>
        <begin position="220"/>
        <end position="237"/>
    </location>
</feature>